<evidence type="ECO:0000256" key="1">
    <source>
        <dbReference type="ARBA" id="ARBA00001946"/>
    </source>
</evidence>
<protein>
    <recommendedName>
        <fullName evidence="7 18">Dihydrofolate synthase/folylpolyglutamate synthase</fullName>
    </recommendedName>
</protein>
<dbReference type="AlphaFoldDB" id="A0A1H9YTD5"/>
<evidence type="ECO:0000259" key="20">
    <source>
        <dbReference type="Pfam" id="PF08245"/>
    </source>
</evidence>
<keyword evidence="9" id="KW-0479">Metal-binding</keyword>
<evidence type="ECO:0000256" key="14">
    <source>
        <dbReference type="ARBA" id="ARBA00047493"/>
    </source>
</evidence>
<comment type="subunit">
    <text evidence="6">Monomer.</text>
</comment>
<dbReference type="Pfam" id="PF02875">
    <property type="entry name" value="Mur_ligase_C"/>
    <property type="match status" value="1"/>
</dbReference>
<keyword evidence="8 18" id="KW-0436">Ligase</keyword>
<dbReference type="Gene3D" id="3.40.1190.10">
    <property type="entry name" value="Mur-like, catalytic domain"/>
    <property type="match status" value="1"/>
</dbReference>
<keyword evidence="11 18" id="KW-0067">ATP-binding</keyword>
<comment type="similarity">
    <text evidence="5 18">Belongs to the folylpolyglutamate synthase family.</text>
</comment>
<evidence type="ECO:0000313" key="22">
    <source>
        <dbReference type="Proteomes" id="UP000242642"/>
    </source>
</evidence>
<evidence type="ECO:0000313" key="21">
    <source>
        <dbReference type="EMBL" id="SES72425.1"/>
    </source>
</evidence>
<keyword evidence="12" id="KW-0460">Magnesium</keyword>
<evidence type="ECO:0000256" key="16">
    <source>
        <dbReference type="ARBA" id="ARBA00049035"/>
    </source>
</evidence>
<evidence type="ECO:0000256" key="8">
    <source>
        <dbReference type="ARBA" id="ARBA00022598"/>
    </source>
</evidence>
<dbReference type="GO" id="GO:0046654">
    <property type="term" value="P:tetrahydrofolate biosynthetic process"/>
    <property type="evidence" value="ECO:0007669"/>
    <property type="project" value="UniProtKB-UniPathway"/>
</dbReference>
<dbReference type="GO" id="GO:0005737">
    <property type="term" value="C:cytoplasm"/>
    <property type="evidence" value="ECO:0007669"/>
    <property type="project" value="TreeGrafter"/>
</dbReference>
<accession>A0A1H9YTD5</accession>
<dbReference type="FunFam" id="3.40.1190.10:FF:000004">
    <property type="entry name" value="Dihydrofolate synthase/folylpolyglutamate synthase"/>
    <property type="match status" value="1"/>
</dbReference>
<dbReference type="InterPro" id="IPR018109">
    <property type="entry name" value="Folylpolyglutamate_synth_CS"/>
</dbReference>
<dbReference type="Pfam" id="PF08245">
    <property type="entry name" value="Mur_ligase_M"/>
    <property type="match status" value="1"/>
</dbReference>
<dbReference type="PIRSF" id="PIRSF001563">
    <property type="entry name" value="Folylpolyglu_synth"/>
    <property type="match status" value="1"/>
</dbReference>
<comment type="pathway">
    <text evidence="3">Cofactor biosynthesis; tetrahydrofolate biosynthesis; 7,8-dihydrofolate from 2-amino-4-hydroxy-6-hydroxymethyl-7,8-dihydropteridine diphosphate and 4-aminobenzoate: step 2/2.</text>
</comment>
<dbReference type="STRING" id="1123402.SAMN02583745_00345"/>
<evidence type="ECO:0000256" key="2">
    <source>
        <dbReference type="ARBA" id="ARBA00002714"/>
    </source>
</evidence>
<evidence type="ECO:0000256" key="7">
    <source>
        <dbReference type="ARBA" id="ARBA00019357"/>
    </source>
</evidence>
<evidence type="ECO:0000256" key="18">
    <source>
        <dbReference type="PIRNR" id="PIRNR001563"/>
    </source>
</evidence>
<comment type="catalytic activity">
    <reaction evidence="15">
        <text>10-formyltetrahydrofolyl-(gamma-L-Glu)(n) + L-glutamate + ATP = 10-formyltetrahydrofolyl-(gamma-L-Glu)(n+1) + ADP + phosphate + H(+)</text>
        <dbReference type="Rhea" id="RHEA:51904"/>
        <dbReference type="Rhea" id="RHEA-COMP:13088"/>
        <dbReference type="Rhea" id="RHEA-COMP:14300"/>
        <dbReference type="ChEBI" id="CHEBI:15378"/>
        <dbReference type="ChEBI" id="CHEBI:29985"/>
        <dbReference type="ChEBI" id="CHEBI:30616"/>
        <dbReference type="ChEBI" id="CHEBI:43474"/>
        <dbReference type="ChEBI" id="CHEBI:134413"/>
        <dbReference type="ChEBI" id="CHEBI:456216"/>
        <dbReference type="EC" id="6.3.2.17"/>
    </reaction>
</comment>
<evidence type="ECO:0000256" key="12">
    <source>
        <dbReference type="ARBA" id="ARBA00022842"/>
    </source>
</evidence>
<dbReference type="Proteomes" id="UP000242642">
    <property type="component" value="Unassembled WGS sequence"/>
</dbReference>
<evidence type="ECO:0000256" key="15">
    <source>
        <dbReference type="ARBA" id="ARBA00047808"/>
    </source>
</evidence>
<keyword evidence="22" id="KW-1185">Reference proteome</keyword>
<evidence type="ECO:0000256" key="13">
    <source>
        <dbReference type="ARBA" id="ARBA00022909"/>
    </source>
</evidence>
<dbReference type="PANTHER" id="PTHR11136">
    <property type="entry name" value="FOLYLPOLYGLUTAMATE SYNTHASE-RELATED"/>
    <property type="match status" value="1"/>
</dbReference>
<dbReference type="InterPro" id="IPR004101">
    <property type="entry name" value="Mur_ligase_C"/>
</dbReference>
<evidence type="ECO:0000256" key="10">
    <source>
        <dbReference type="ARBA" id="ARBA00022741"/>
    </source>
</evidence>
<dbReference type="GO" id="GO:0005524">
    <property type="term" value="F:ATP binding"/>
    <property type="evidence" value="ECO:0007669"/>
    <property type="project" value="UniProtKB-KW"/>
</dbReference>
<gene>
    <name evidence="21" type="ORF">SAMN02583745_00345</name>
</gene>
<dbReference type="InterPro" id="IPR036565">
    <property type="entry name" value="Mur-like_cat_sf"/>
</dbReference>
<dbReference type="Gene3D" id="3.90.190.20">
    <property type="entry name" value="Mur ligase, C-terminal domain"/>
    <property type="match status" value="1"/>
</dbReference>
<dbReference type="PANTHER" id="PTHR11136:SF0">
    <property type="entry name" value="DIHYDROFOLATE SYNTHETASE-RELATED"/>
    <property type="match status" value="1"/>
</dbReference>
<evidence type="ECO:0000256" key="9">
    <source>
        <dbReference type="ARBA" id="ARBA00022723"/>
    </source>
</evidence>
<comment type="catalytic activity">
    <reaction evidence="16">
        <text>(6R)-5,10-methylenetetrahydrofolyl-(gamma-L-Glu)(n) + L-glutamate + ATP = (6R)-5,10-methylenetetrahydrofolyl-(gamma-L-Glu)(n+1) + ADP + phosphate + H(+)</text>
        <dbReference type="Rhea" id="RHEA:51912"/>
        <dbReference type="Rhea" id="RHEA-COMP:13257"/>
        <dbReference type="Rhea" id="RHEA-COMP:13258"/>
        <dbReference type="ChEBI" id="CHEBI:15378"/>
        <dbReference type="ChEBI" id="CHEBI:29985"/>
        <dbReference type="ChEBI" id="CHEBI:30616"/>
        <dbReference type="ChEBI" id="CHEBI:43474"/>
        <dbReference type="ChEBI" id="CHEBI:136572"/>
        <dbReference type="ChEBI" id="CHEBI:456216"/>
        <dbReference type="EC" id="6.3.2.17"/>
    </reaction>
</comment>
<evidence type="ECO:0000256" key="6">
    <source>
        <dbReference type="ARBA" id="ARBA00011245"/>
    </source>
</evidence>
<evidence type="ECO:0000256" key="5">
    <source>
        <dbReference type="ARBA" id="ARBA00008276"/>
    </source>
</evidence>
<comment type="catalytic activity">
    <reaction evidence="14">
        <text>(6S)-5,6,7,8-tetrahydrofolyl-(gamma-L-Glu)(n) + L-glutamate + ATP = (6S)-5,6,7,8-tetrahydrofolyl-(gamma-L-Glu)(n+1) + ADP + phosphate + H(+)</text>
        <dbReference type="Rhea" id="RHEA:10580"/>
        <dbReference type="Rhea" id="RHEA-COMP:14738"/>
        <dbReference type="Rhea" id="RHEA-COMP:14740"/>
        <dbReference type="ChEBI" id="CHEBI:15378"/>
        <dbReference type="ChEBI" id="CHEBI:29985"/>
        <dbReference type="ChEBI" id="CHEBI:30616"/>
        <dbReference type="ChEBI" id="CHEBI:43474"/>
        <dbReference type="ChEBI" id="CHEBI:141005"/>
        <dbReference type="ChEBI" id="CHEBI:456216"/>
        <dbReference type="EC" id="6.3.2.17"/>
    </reaction>
</comment>
<evidence type="ECO:0000256" key="4">
    <source>
        <dbReference type="ARBA" id="ARBA00005150"/>
    </source>
</evidence>
<evidence type="ECO:0000256" key="17">
    <source>
        <dbReference type="ARBA" id="ARBA00049161"/>
    </source>
</evidence>
<comment type="pathway">
    <text evidence="4">Cofactor biosynthesis; tetrahydrofolylpolyglutamate biosynthesis.</text>
</comment>
<dbReference type="SUPFAM" id="SSF53244">
    <property type="entry name" value="MurD-like peptide ligases, peptide-binding domain"/>
    <property type="match status" value="1"/>
</dbReference>
<dbReference type="EMBL" id="FOHV01000002">
    <property type="protein sequence ID" value="SES72425.1"/>
    <property type="molecule type" value="Genomic_DNA"/>
</dbReference>
<comment type="function">
    <text evidence="2 18">Functions in two distinct reactions of the de novo folate biosynthetic pathway. Catalyzes the addition of a glutamate residue to dihydropteroate (7,8-dihydropteroate or H2Pte) to form dihydrofolate (7,8-dihydrofolate monoglutamate or H2Pte-Glu). Also catalyzes successive additions of L-glutamate to tetrahydrofolate or 10-formyltetrahydrofolate or 5,10-methylenetetrahydrofolate, leading to folylpolyglutamate derivatives.</text>
</comment>
<feature type="domain" description="Mur ligase central" evidence="20">
    <location>
        <begin position="64"/>
        <end position="206"/>
    </location>
</feature>
<dbReference type="UniPathway" id="UPA00077">
    <property type="reaction ID" value="UER00157"/>
</dbReference>
<dbReference type="GO" id="GO:0008841">
    <property type="term" value="F:dihydrofolate synthase activity"/>
    <property type="evidence" value="ECO:0007669"/>
    <property type="project" value="UniProtKB-EC"/>
</dbReference>
<dbReference type="GO" id="GO:0046872">
    <property type="term" value="F:metal ion binding"/>
    <property type="evidence" value="ECO:0007669"/>
    <property type="project" value="UniProtKB-KW"/>
</dbReference>
<reference evidence="22" key="1">
    <citation type="submission" date="2016-10" db="EMBL/GenBank/DDBJ databases">
        <authorList>
            <person name="Varghese N."/>
            <person name="Submissions S."/>
        </authorList>
    </citation>
    <scope>NUCLEOTIDE SEQUENCE [LARGE SCALE GENOMIC DNA]</scope>
    <source>
        <strain evidence="22">DSM 18579</strain>
    </source>
</reference>
<dbReference type="NCBIfam" id="TIGR01499">
    <property type="entry name" value="folC"/>
    <property type="match status" value="1"/>
</dbReference>
<keyword evidence="10 18" id="KW-0547">Nucleotide-binding</keyword>
<sequence>MSEQSSPTVHDDKCYRPHEKDNITTWLSYLENLHSKSIDMGLVRVKKVGDKLSLLKPAPIVITVGGTNGKGTTCRTLELILLEAGFKVGVYSSPHLIKYNERVRIQGKELPDHEHTASFSWIENARGETSLTYFEFGTLSALHLFKQASLDVVILEVGLGGRLDSCNIVDADISVITSIDIDHVDWLGDNREVIAKEKAGIFRTNRPAVIGEPNIPQSMINFANEINAPLYELGQVWHFKQSLDSWNWHGTDLQLLNLPYPQIPVQNAATALATLYAGGFLNRADDRRISEKQIKDALTKVSLSGRFQIIQTQEIRIDDKEKTIAKIILDVAHNPHAAKYLSEQVNKLKLTLPNSIKFHFIIGMLSDKDIASTLNALIPSADSFHFISLNVSRGASAELLSDTLNNLQASYKQSGHFVAPVTSHNSIKEAYDYLENKVEKNDIIIVCGSFYTVAEFLTSSF</sequence>
<dbReference type="PROSITE" id="PS01011">
    <property type="entry name" value="FOLYLPOLYGLU_SYNT_1"/>
    <property type="match status" value="1"/>
</dbReference>
<name>A0A1H9YTD5_9GAMM</name>
<comment type="cofactor">
    <cofactor evidence="1">
        <name>Mg(2+)</name>
        <dbReference type="ChEBI" id="CHEBI:18420"/>
    </cofactor>
</comment>
<dbReference type="SUPFAM" id="SSF53623">
    <property type="entry name" value="MurD-like peptide ligases, catalytic domain"/>
    <property type="match status" value="1"/>
</dbReference>
<dbReference type="GO" id="GO:0004326">
    <property type="term" value="F:tetrahydrofolylpolyglutamate synthase activity"/>
    <property type="evidence" value="ECO:0007669"/>
    <property type="project" value="UniProtKB-EC"/>
</dbReference>
<dbReference type="OrthoDB" id="9809356at2"/>
<dbReference type="NCBIfam" id="NF008101">
    <property type="entry name" value="PRK10846.1"/>
    <property type="match status" value="1"/>
</dbReference>
<proteinExistence type="inferred from homology"/>
<organism evidence="21 22">
    <name type="scientific">Thorsellia anophelis DSM 18579</name>
    <dbReference type="NCBI Taxonomy" id="1123402"/>
    <lineage>
        <taxon>Bacteria</taxon>
        <taxon>Pseudomonadati</taxon>
        <taxon>Pseudomonadota</taxon>
        <taxon>Gammaproteobacteria</taxon>
        <taxon>Enterobacterales</taxon>
        <taxon>Thorselliaceae</taxon>
        <taxon>Thorsellia</taxon>
    </lineage>
</organism>
<evidence type="ECO:0000259" key="19">
    <source>
        <dbReference type="Pfam" id="PF02875"/>
    </source>
</evidence>
<keyword evidence="13" id="KW-0289">Folate biosynthesis</keyword>
<dbReference type="RefSeq" id="WP_093317192.1">
    <property type="nucleotide sequence ID" value="NZ_FOHV01000002.1"/>
</dbReference>
<comment type="catalytic activity">
    <reaction evidence="17">
        <text>7,8-dihydropteroate + L-glutamate + ATP = 7,8-dihydrofolate + ADP + phosphate + H(+)</text>
        <dbReference type="Rhea" id="RHEA:23584"/>
        <dbReference type="ChEBI" id="CHEBI:15378"/>
        <dbReference type="ChEBI" id="CHEBI:17839"/>
        <dbReference type="ChEBI" id="CHEBI:29985"/>
        <dbReference type="ChEBI" id="CHEBI:30616"/>
        <dbReference type="ChEBI" id="CHEBI:43474"/>
        <dbReference type="ChEBI" id="CHEBI:57451"/>
        <dbReference type="ChEBI" id="CHEBI:456216"/>
        <dbReference type="EC" id="6.3.2.12"/>
    </reaction>
</comment>
<dbReference type="GO" id="GO:0046656">
    <property type="term" value="P:folic acid biosynthetic process"/>
    <property type="evidence" value="ECO:0007669"/>
    <property type="project" value="UniProtKB-KW"/>
</dbReference>
<evidence type="ECO:0000256" key="11">
    <source>
        <dbReference type="ARBA" id="ARBA00022840"/>
    </source>
</evidence>
<dbReference type="InterPro" id="IPR036615">
    <property type="entry name" value="Mur_ligase_C_dom_sf"/>
</dbReference>
<dbReference type="InterPro" id="IPR013221">
    <property type="entry name" value="Mur_ligase_cen"/>
</dbReference>
<feature type="domain" description="Mur ligase C-terminal" evidence="19">
    <location>
        <begin position="305"/>
        <end position="450"/>
    </location>
</feature>
<evidence type="ECO:0000256" key="3">
    <source>
        <dbReference type="ARBA" id="ARBA00004799"/>
    </source>
</evidence>
<dbReference type="InterPro" id="IPR001645">
    <property type="entry name" value="Folylpolyglutamate_synth"/>
</dbReference>